<dbReference type="Pfam" id="PF02810">
    <property type="entry name" value="SEC-C"/>
    <property type="match status" value="1"/>
</dbReference>
<proteinExistence type="predicted"/>
<organism evidence="2 3">
    <name type="scientific">Gracilibacillus salinarum</name>
    <dbReference type="NCBI Taxonomy" id="2932255"/>
    <lineage>
        <taxon>Bacteria</taxon>
        <taxon>Bacillati</taxon>
        <taxon>Bacillota</taxon>
        <taxon>Bacilli</taxon>
        <taxon>Bacillales</taxon>
        <taxon>Bacillaceae</taxon>
        <taxon>Gracilibacillus</taxon>
    </lineage>
</organism>
<protein>
    <submittedName>
        <fullName evidence="2">SEC-C domain-containing protein</fullName>
    </submittedName>
</protein>
<accession>A0ABY4GHQ9</accession>
<sequence length="600" mass="71140">MSVKRNDPCPCGSGKKYKKCCMKQDNLVELKEWKEEKFLLQKNKLVDQMKDFIAEKVPLRDSIPLESQFKQRINHILDDDKQEGYLQFWLFFFNRYKNGLRGIEWFLKEEGHRLAAEERKMAEQWAQLKPQFVQAVDYTDQHVIFQDAYSDQLYYIPRTLDSQPFVIPWMSTFGLLEEVHDEHYFNGVRAMLGPISYYNAIQYVENMAKKKNLDREQVMFDYYPEILVAMHTKLDEQDWQEKEISFYKYEFELVHQERGEKFLYNDPSFDIDVWEPGHKQLTWVSEVKGYTDSELTGEVYVMDVDANIEIKNNILTFTTYELKTVNQFLKKLAKVPDTFRLINDQEEVITTPVNMEVRQSAVRLEEKTPPYFGMYAQMMDQMDIDKPIPKYDHQSLRQLVENGQEQVADRWLKNQEFDIYKFAREQFGMVDITPDFNTPRRALGLALSPFVTGGKQRNSEIKSIPVTKERQTVVVKEDIPMYERLGITAQTVDAFYTNDIIEFYREKTAGKSRSTEAKYGNRLNDIREVLEKRNIQSWQECDLPFWKRFITQDMLDLYGNDVSNKQWKELLTVVKGFAKWLANEGKITIDKEIIDFAKQC</sequence>
<dbReference type="Gene3D" id="1.10.150.130">
    <property type="match status" value="1"/>
</dbReference>
<dbReference type="EMBL" id="CP095071">
    <property type="protein sequence ID" value="UOQ83730.1"/>
    <property type="molecule type" value="Genomic_DNA"/>
</dbReference>
<evidence type="ECO:0000313" key="2">
    <source>
        <dbReference type="EMBL" id="UOQ83730.1"/>
    </source>
</evidence>
<dbReference type="Proteomes" id="UP000831537">
    <property type="component" value="Chromosome"/>
</dbReference>
<dbReference type="SUPFAM" id="SSF103642">
    <property type="entry name" value="Sec-C motif"/>
    <property type="match status" value="1"/>
</dbReference>
<keyword evidence="1" id="KW-0238">DNA-binding</keyword>
<dbReference type="RefSeq" id="WP_244740852.1">
    <property type="nucleotide sequence ID" value="NZ_CP095071.1"/>
</dbReference>
<keyword evidence="3" id="KW-1185">Reference proteome</keyword>
<evidence type="ECO:0000256" key="1">
    <source>
        <dbReference type="ARBA" id="ARBA00023125"/>
    </source>
</evidence>
<name>A0ABY4GHQ9_9BACI</name>
<dbReference type="InterPro" id="IPR004027">
    <property type="entry name" value="SEC_C_motif"/>
</dbReference>
<evidence type="ECO:0000313" key="3">
    <source>
        <dbReference type="Proteomes" id="UP000831537"/>
    </source>
</evidence>
<reference evidence="2 3" key="1">
    <citation type="submission" date="2022-04" db="EMBL/GenBank/DDBJ databases">
        <title>Gracilibacillus sp. isolated from saltern.</title>
        <authorList>
            <person name="Won M."/>
            <person name="Lee C.-M."/>
            <person name="Woen H.-Y."/>
            <person name="Kwon S.-W."/>
        </authorList>
    </citation>
    <scope>NUCLEOTIDE SEQUENCE [LARGE SCALE GENOMIC DNA]</scope>
    <source>
        <strain evidence="2 3">SSPM10-3</strain>
    </source>
</reference>
<dbReference type="InterPro" id="IPR010998">
    <property type="entry name" value="Integrase_recombinase_N"/>
</dbReference>
<gene>
    <name evidence="2" type="ORF">MUN87_13295</name>
</gene>
<dbReference type="Gene3D" id="3.10.450.50">
    <property type="match status" value="1"/>
</dbReference>